<evidence type="ECO:0000256" key="1">
    <source>
        <dbReference type="ARBA" id="ARBA00000085"/>
    </source>
</evidence>
<keyword evidence="6" id="KW-0067">ATP-binding</keyword>
<name>A0A0I9RQ74_BACFG</name>
<dbReference type="InterPro" id="IPR036890">
    <property type="entry name" value="HATPase_C_sf"/>
</dbReference>
<organism evidence="8 9">
    <name type="scientific">Bacteroides fragilis</name>
    <dbReference type="NCBI Taxonomy" id="817"/>
    <lineage>
        <taxon>Bacteria</taxon>
        <taxon>Pseudomonadati</taxon>
        <taxon>Bacteroidota</taxon>
        <taxon>Bacteroidia</taxon>
        <taxon>Bacteroidales</taxon>
        <taxon>Bacteroidaceae</taxon>
        <taxon>Bacteroides</taxon>
    </lineage>
</organism>
<dbReference type="PROSITE" id="PS50112">
    <property type="entry name" value="PAS"/>
    <property type="match status" value="1"/>
</dbReference>
<dbReference type="AlphaFoldDB" id="A0A0I9RQ74"/>
<dbReference type="SMART" id="SM00387">
    <property type="entry name" value="HATPase_c"/>
    <property type="match status" value="1"/>
</dbReference>
<dbReference type="PROSITE" id="PS50109">
    <property type="entry name" value="HIS_KIN"/>
    <property type="match status" value="1"/>
</dbReference>
<dbReference type="PRINTS" id="PR00344">
    <property type="entry name" value="BCTRLSENSOR"/>
</dbReference>
<evidence type="ECO:0000256" key="6">
    <source>
        <dbReference type="ARBA" id="ARBA00022840"/>
    </source>
</evidence>
<protein>
    <recommendedName>
        <fullName evidence="2">histidine kinase</fullName>
        <ecNumber evidence="2">2.7.13.3</ecNumber>
    </recommendedName>
</protein>
<dbReference type="InterPro" id="IPR004358">
    <property type="entry name" value="Sig_transdc_His_kin-like_C"/>
</dbReference>
<dbReference type="GO" id="GO:0004673">
    <property type="term" value="F:protein histidine kinase activity"/>
    <property type="evidence" value="ECO:0007669"/>
    <property type="project" value="UniProtKB-EC"/>
</dbReference>
<dbReference type="Gene3D" id="3.30.565.10">
    <property type="entry name" value="Histidine kinase-like ATPase, C-terminal domain"/>
    <property type="match status" value="1"/>
</dbReference>
<dbReference type="SUPFAM" id="SSF55874">
    <property type="entry name" value="ATPase domain of HSP90 chaperone/DNA topoisomerase II/histidine kinase"/>
    <property type="match status" value="1"/>
</dbReference>
<dbReference type="EC" id="2.7.13.3" evidence="2"/>
<comment type="catalytic activity">
    <reaction evidence="1">
        <text>ATP + protein L-histidine = ADP + protein N-phospho-L-histidine.</text>
        <dbReference type="EC" id="2.7.13.3"/>
    </reaction>
</comment>
<dbReference type="EMBL" id="QRJE01000038">
    <property type="protein sequence ID" value="RHH06958.1"/>
    <property type="molecule type" value="Genomic_DNA"/>
</dbReference>
<evidence type="ECO:0000256" key="7">
    <source>
        <dbReference type="ARBA" id="ARBA00023012"/>
    </source>
</evidence>
<accession>A0A0I9RQ74</accession>
<keyword evidence="7" id="KW-0902">Two-component regulatory system</keyword>
<evidence type="ECO:0000256" key="5">
    <source>
        <dbReference type="ARBA" id="ARBA00022777"/>
    </source>
</evidence>
<evidence type="ECO:0000256" key="2">
    <source>
        <dbReference type="ARBA" id="ARBA00012438"/>
    </source>
</evidence>
<dbReference type="PANTHER" id="PTHR43065:SF46">
    <property type="entry name" value="C4-DICARBOXYLATE TRANSPORT SENSOR PROTEIN DCTB"/>
    <property type="match status" value="1"/>
</dbReference>
<dbReference type="GO" id="GO:0005524">
    <property type="term" value="F:ATP binding"/>
    <property type="evidence" value="ECO:0007669"/>
    <property type="project" value="UniProtKB-KW"/>
</dbReference>
<sequence length="437" mass="49894">MKTHIKLLTERYWFRLGVSLCFAITAALFYSNRDFVWMILSLCFLIFSIWWQLSLYRIHTKRVLFMIDALENNDNAIHFPEEKTTPETRDINRALNRVGHILYNVKSETAQQEKYYELILDCINTGVLVLNDNGAIYQKNNEALRLLGLNVLTHIRQLSKVDVTLMQKVEFCRTGEKLQITFNNERGTVNLSIRVSDITIRKEHLRILALSDINSELDEKEIDSWIRLTRVLTHEIMNSVTPITSLSDTLLSLSDTHDEEIRSGLQTISTTGKGLLAFVESYRRFTRIPTPEPSLFYVKAFIDRMVELARHQNTCKNITFHTDISPADLIVYADENLISQVVINLLKNAIQAIGTQADGKIEISARCNDSEEVLIEIKNNGPVIPPEIADHIFIPFFTTKEGGSGIGLSISRQIMRLSGGSITLLPGKETKFMLKFK</sequence>
<evidence type="ECO:0000256" key="3">
    <source>
        <dbReference type="ARBA" id="ARBA00022679"/>
    </source>
</evidence>
<dbReference type="InterPro" id="IPR003594">
    <property type="entry name" value="HATPase_dom"/>
</dbReference>
<dbReference type="InterPro" id="IPR005467">
    <property type="entry name" value="His_kinase_dom"/>
</dbReference>
<gene>
    <name evidence="8" type="ORF">DW228_20085</name>
</gene>
<keyword evidence="5" id="KW-0418">Kinase</keyword>
<keyword evidence="4" id="KW-0547">Nucleotide-binding</keyword>
<reference evidence="8 9" key="1">
    <citation type="submission" date="2018-08" db="EMBL/GenBank/DDBJ databases">
        <title>A genome reference for cultivated species of the human gut microbiota.</title>
        <authorList>
            <person name="Zou Y."/>
            <person name="Xue W."/>
            <person name="Luo G."/>
        </authorList>
    </citation>
    <scope>NUCLEOTIDE SEQUENCE [LARGE SCALE GENOMIC DNA]</scope>
    <source>
        <strain evidence="8 9">AM18-6</strain>
    </source>
</reference>
<dbReference type="Proteomes" id="UP000266644">
    <property type="component" value="Unassembled WGS sequence"/>
</dbReference>
<dbReference type="Pfam" id="PF02518">
    <property type="entry name" value="HATPase_c"/>
    <property type="match status" value="1"/>
</dbReference>
<dbReference type="GO" id="GO:0000160">
    <property type="term" value="P:phosphorelay signal transduction system"/>
    <property type="evidence" value="ECO:0007669"/>
    <property type="project" value="UniProtKB-KW"/>
</dbReference>
<dbReference type="InterPro" id="IPR000014">
    <property type="entry name" value="PAS"/>
</dbReference>
<dbReference type="PANTHER" id="PTHR43065">
    <property type="entry name" value="SENSOR HISTIDINE KINASE"/>
    <property type="match status" value="1"/>
</dbReference>
<keyword evidence="3" id="KW-0808">Transferase</keyword>
<proteinExistence type="predicted"/>
<dbReference type="RefSeq" id="WP_005805681.1">
    <property type="nucleotide sequence ID" value="NZ_CP036539.1"/>
</dbReference>
<comment type="caution">
    <text evidence="8">The sequence shown here is derived from an EMBL/GenBank/DDBJ whole genome shotgun (WGS) entry which is preliminary data.</text>
</comment>
<evidence type="ECO:0000256" key="4">
    <source>
        <dbReference type="ARBA" id="ARBA00022741"/>
    </source>
</evidence>
<evidence type="ECO:0000313" key="8">
    <source>
        <dbReference type="EMBL" id="RHH06958.1"/>
    </source>
</evidence>
<evidence type="ECO:0000313" key="9">
    <source>
        <dbReference type="Proteomes" id="UP000266644"/>
    </source>
</evidence>